<evidence type="ECO:0000256" key="1">
    <source>
        <dbReference type="ARBA" id="ARBA00023015"/>
    </source>
</evidence>
<evidence type="ECO:0000259" key="4">
    <source>
        <dbReference type="PROSITE" id="PS50932"/>
    </source>
</evidence>
<dbReference type="SUPFAM" id="SSF47413">
    <property type="entry name" value="lambda repressor-like DNA-binding domains"/>
    <property type="match status" value="1"/>
</dbReference>
<keyword evidence="2" id="KW-0238">DNA-binding</keyword>
<evidence type="ECO:0000256" key="2">
    <source>
        <dbReference type="ARBA" id="ARBA00023125"/>
    </source>
</evidence>
<dbReference type="Gene3D" id="1.10.260.40">
    <property type="entry name" value="lambda repressor-like DNA-binding domains"/>
    <property type="match status" value="1"/>
</dbReference>
<dbReference type="SMART" id="SM00354">
    <property type="entry name" value="HTH_LACI"/>
    <property type="match status" value="1"/>
</dbReference>
<dbReference type="GO" id="GO:0000976">
    <property type="term" value="F:transcription cis-regulatory region binding"/>
    <property type="evidence" value="ECO:0007669"/>
    <property type="project" value="TreeGrafter"/>
</dbReference>
<dbReference type="Proteomes" id="UP000588277">
    <property type="component" value="Unassembled WGS sequence"/>
</dbReference>
<dbReference type="PROSITE" id="PS00356">
    <property type="entry name" value="HTH_LACI_1"/>
    <property type="match status" value="1"/>
</dbReference>
<dbReference type="Pfam" id="PF00356">
    <property type="entry name" value="LacI"/>
    <property type="match status" value="1"/>
</dbReference>
<dbReference type="GO" id="GO:0003700">
    <property type="term" value="F:DNA-binding transcription factor activity"/>
    <property type="evidence" value="ECO:0007669"/>
    <property type="project" value="TreeGrafter"/>
</dbReference>
<comment type="caution">
    <text evidence="5">The sequence shown here is derived from an EMBL/GenBank/DDBJ whole genome shotgun (WGS) entry which is preliminary data.</text>
</comment>
<feature type="domain" description="HTH lacI-type" evidence="4">
    <location>
        <begin position="14"/>
        <end position="68"/>
    </location>
</feature>
<keyword evidence="1" id="KW-0805">Transcription regulation</keyword>
<evidence type="ECO:0000313" key="6">
    <source>
        <dbReference type="Proteomes" id="UP000588277"/>
    </source>
</evidence>
<dbReference type="InterPro" id="IPR046335">
    <property type="entry name" value="LacI/GalR-like_sensor"/>
</dbReference>
<evidence type="ECO:0000256" key="3">
    <source>
        <dbReference type="ARBA" id="ARBA00023163"/>
    </source>
</evidence>
<keyword evidence="3" id="KW-0804">Transcription</keyword>
<dbReference type="SUPFAM" id="SSF53822">
    <property type="entry name" value="Periplasmic binding protein-like I"/>
    <property type="match status" value="1"/>
</dbReference>
<dbReference type="PANTHER" id="PTHR30146:SF109">
    <property type="entry name" value="HTH-TYPE TRANSCRIPTIONAL REGULATOR GALS"/>
    <property type="match status" value="1"/>
</dbReference>
<reference evidence="5 6" key="1">
    <citation type="submission" date="2020-02" db="EMBL/GenBank/DDBJ databases">
        <title>Characterization of phylogenetic diversity of novel bifidobacterial species isolated in Czech ZOOs.</title>
        <authorList>
            <person name="Lugli G.A."/>
            <person name="Vera N.B."/>
            <person name="Ventura M."/>
        </authorList>
    </citation>
    <scope>NUCLEOTIDE SEQUENCE [LARGE SCALE GENOMIC DNA]</scope>
    <source>
        <strain evidence="5 6">DSM 109958</strain>
    </source>
</reference>
<evidence type="ECO:0000313" key="5">
    <source>
        <dbReference type="EMBL" id="NMN00797.1"/>
    </source>
</evidence>
<organism evidence="5 6">
    <name type="scientific">Bifidobacterium moraviense</name>
    <dbReference type="NCBI Taxonomy" id="2675323"/>
    <lineage>
        <taxon>Bacteria</taxon>
        <taxon>Bacillati</taxon>
        <taxon>Actinomycetota</taxon>
        <taxon>Actinomycetes</taxon>
        <taxon>Bifidobacteriales</taxon>
        <taxon>Bifidobacteriaceae</taxon>
        <taxon>Bifidobacterium</taxon>
    </lineage>
</organism>
<gene>
    <name evidence="5" type="ORF">G1C96_1376</name>
</gene>
<dbReference type="EMBL" id="JAAIIH010000010">
    <property type="protein sequence ID" value="NMN00797.1"/>
    <property type="molecule type" value="Genomic_DNA"/>
</dbReference>
<dbReference type="PANTHER" id="PTHR30146">
    <property type="entry name" value="LACI-RELATED TRANSCRIPTIONAL REPRESSOR"/>
    <property type="match status" value="1"/>
</dbReference>
<dbReference type="InterPro" id="IPR010982">
    <property type="entry name" value="Lambda_DNA-bd_dom_sf"/>
</dbReference>
<dbReference type="PROSITE" id="PS50932">
    <property type="entry name" value="HTH_LACI_2"/>
    <property type="match status" value="1"/>
</dbReference>
<dbReference type="Pfam" id="PF13377">
    <property type="entry name" value="Peripla_BP_3"/>
    <property type="match status" value="1"/>
</dbReference>
<dbReference type="Gene3D" id="3.40.50.2300">
    <property type="match status" value="2"/>
</dbReference>
<proteinExistence type="predicted"/>
<protein>
    <submittedName>
        <fullName evidence="5">LacI family transcriptional regulator</fullName>
    </submittedName>
</protein>
<dbReference type="CDD" id="cd01392">
    <property type="entry name" value="HTH_LacI"/>
    <property type="match status" value="1"/>
</dbReference>
<dbReference type="InterPro" id="IPR028082">
    <property type="entry name" value="Peripla_BP_I"/>
</dbReference>
<name>A0A7Y0F4A6_9BIFI</name>
<dbReference type="AlphaFoldDB" id="A0A7Y0F4A6"/>
<dbReference type="InterPro" id="IPR000843">
    <property type="entry name" value="HTH_LacI"/>
</dbReference>
<keyword evidence="6" id="KW-1185">Reference proteome</keyword>
<sequence length="373" mass="39450">MNGASAKRSGGKRPSMFEVARLAGVSHQTVSRVINDSPDVSDATRAKVEAAIAQLGYRRSNSARALASNRSRTVGLIACSINFFGPINTLASIETGVRRHDMFLSVAIVPRAEFERQGFDSAARSFSEQDVDALICIAPTDKTLLSALRMSTTIPRILLTSSHGTFASDEAVALGGTGGPLAFIGIDQWSAMRDVATLLHDLGHRDALYLTGAKGWRDAVTRHMAWDHYAAKLGIASRTLDVDSWDASAAYAATTEALDGYLSSGQPVPTAIVTANDNQAAAVMRALHEHGLRIPQDVSVVGFDDIPGADNFYPPLTTVHPQFDQVGVKATGALLSLLGEGDAPEFDRTAHGMGLVPADLATRDSTGPAPSRG</sequence>
<accession>A0A7Y0F4A6</accession>